<sequence>MRGNRIGDVFSDPIAEVLTRALTDSLIDVLIDPLTDVRCVDPIERMRRARARVLGIISLTRRVRVA</sequence>
<evidence type="ECO:0000313" key="1">
    <source>
        <dbReference type="EMBL" id="RKP59019.1"/>
    </source>
</evidence>
<name>A0A494Y8L7_9BURK</name>
<accession>A0A494Y8L7</accession>
<protein>
    <submittedName>
        <fullName evidence="1">Uncharacterized protein</fullName>
    </submittedName>
</protein>
<comment type="caution">
    <text evidence="1">The sequence shown here is derived from an EMBL/GenBank/DDBJ whole genome shotgun (WGS) entry which is preliminary data.</text>
</comment>
<dbReference type="EMBL" id="RBZU01000001">
    <property type="protein sequence ID" value="RKP59019.1"/>
    <property type="molecule type" value="Genomic_DNA"/>
</dbReference>
<reference evidence="1 2" key="1">
    <citation type="submission" date="2018-10" db="EMBL/GenBank/DDBJ databases">
        <title>Robbsia sp. DHC34, isolated from soil.</title>
        <authorList>
            <person name="Gao Z.-H."/>
            <person name="Qiu L.-H."/>
        </authorList>
    </citation>
    <scope>NUCLEOTIDE SEQUENCE [LARGE SCALE GENOMIC DNA]</scope>
    <source>
        <strain evidence="1 2">DHC34</strain>
    </source>
</reference>
<keyword evidence="2" id="KW-1185">Reference proteome</keyword>
<proteinExistence type="predicted"/>
<evidence type="ECO:0000313" key="2">
    <source>
        <dbReference type="Proteomes" id="UP000270342"/>
    </source>
</evidence>
<dbReference type="AlphaFoldDB" id="A0A494Y8L7"/>
<organism evidence="1 2">
    <name type="scientific">Pararobbsia silviterrae</name>
    <dbReference type="NCBI Taxonomy" id="1792498"/>
    <lineage>
        <taxon>Bacteria</taxon>
        <taxon>Pseudomonadati</taxon>
        <taxon>Pseudomonadota</taxon>
        <taxon>Betaproteobacteria</taxon>
        <taxon>Burkholderiales</taxon>
        <taxon>Burkholderiaceae</taxon>
        <taxon>Pararobbsia</taxon>
    </lineage>
</organism>
<dbReference type="Proteomes" id="UP000270342">
    <property type="component" value="Unassembled WGS sequence"/>
</dbReference>
<gene>
    <name evidence="1" type="ORF">D7S86_03650</name>
</gene>